<dbReference type="SUPFAM" id="SSF53335">
    <property type="entry name" value="S-adenosyl-L-methionine-dependent methyltransferases"/>
    <property type="match status" value="1"/>
</dbReference>
<dbReference type="InterPro" id="IPR029063">
    <property type="entry name" value="SAM-dependent_MTases_sf"/>
</dbReference>
<dbReference type="PANTHER" id="PTHR43591:SF10">
    <property type="entry name" value="ABC TRANSMEMBRANE TYPE-1 DOMAIN-CONTAINING PROTEIN-RELATED"/>
    <property type="match status" value="1"/>
</dbReference>
<evidence type="ECO:0000313" key="2">
    <source>
        <dbReference type="EMBL" id="ODH23374.1"/>
    </source>
</evidence>
<dbReference type="EMBL" id="LZYO01000240">
    <property type="protein sequence ID" value="ODH23374.1"/>
    <property type="molecule type" value="Genomic_DNA"/>
</dbReference>
<dbReference type="Pfam" id="PF13489">
    <property type="entry name" value="Methyltransf_23"/>
    <property type="match status" value="1"/>
</dbReference>
<dbReference type="VEuPathDB" id="FungiDB:PADG_02083"/>
<name>A0A1D2JAK7_PARBR</name>
<dbReference type="Proteomes" id="UP000242814">
    <property type="component" value="Unassembled WGS sequence"/>
</dbReference>
<comment type="caution">
    <text evidence="2">The sequence shown here is derived from an EMBL/GenBank/DDBJ whole genome shotgun (WGS) entry which is preliminary data.</text>
</comment>
<dbReference type="VEuPathDB" id="FungiDB:PABG_03514"/>
<accession>A0A1D2JAK7</accession>
<reference evidence="2 3" key="1">
    <citation type="submission" date="2016-06" db="EMBL/GenBank/DDBJ databases">
        <authorList>
            <person name="Kjaerup R.B."/>
            <person name="Dalgaard T.S."/>
            <person name="Juul-Madsen H.R."/>
        </authorList>
    </citation>
    <scope>NUCLEOTIDE SEQUENCE [LARGE SCALE GENOMIC DNA]</scope>
    <source>
        <strain evidence="2 3">Pb300</strain>
    </source>
</reference>
<feature type="region of interest" description="Disordered" evidence="1">
    <location>
        <begin position="18"/>
        <end position="37"/>
    </location>
</feature>
<protein>
    <recommendedName>
        <fullName evidence="4">Methyltransferase domain-containing protein</fullName>
    </recommendedName>
</protein>
<dbReference type="GO" id="GO:0008168">
    <property type="term" value="F:methyltransferase activity"/>
    <property type="evidence" value="ECO:0007669"/>
    <property type="project" value="TreeGrafter"/>
</dbReference>
<dbReference type="AlphaFoldDB" id="A0A1D2JAK7"/>
<dbReference type="Gene3D" id="3.40.50.150">
    <property type="entry name" value="Vaccinia Virus protein VP39"/>
    <property type="match status" value="1"/>
</dbReference>
<proteinExistence type="predicted"/>
<sequence length="335" mass="38138">MAEQTIPSDAIEVEVRIEPDEHQSDSEDEPQLGIPTGTSLASTVFNYRQSYQIPRRGYGYHGLKDGAYLLPNDKREQDRMDLTVDCNCAPLKRDLGRVLDLGTGTGSWVVEFADQHPTTEVLGTDLSPIQCLSTPQNCTFEIDDFETEWPYPTRPQTGLYDYIHEREITGSIQDYPKLFAQAYRHLAPGGFLEMQSMQTNFFSDDGTRERAVTAVRWQEMLVEASRRFGKELGVEERWRVGMEEAGFVGVKEMVYKVPLSAWPKDPHMKELGRYQAAYTQEMLQSYSLALFTRVLGWSKAELDALLEEVGNDLRDPKAHLYAKVRVVYGQKGESE</sequence>
<evidence type="ECO:0000313" key="3">
    <source>
        <dbReference type="Proteomes" id="UP000242814"/>
    </source>
</evidence>
<dbReference type="PANTHER" id="PTHR43591">
    <property type="entry name" value="METHYLTRANSFERASE"/>
    <property type="match status" value="1"/>
</dbReference>
<gene>
    <name evidence="2" type="ORF">ACO22_05392</name>
</gene>
<evidence type="ECO:0000256" key="1">
    <source>
        <dbReference type="SAM" id="MobiDB-lite"/>
    </source>
</evidence>
<organism evidence="2 3">
    <name type="scientific">Paracoccidioides brasiliensis</name>
    <dbReference type="NCBI Taxonomy" id="121759"/>
    <lineage>
        <taxon>Eukaryota</taxon>
        <taxon>Fungi</taxon>
        <taxon>Dikarya</taxon>
        <taxon>Ascomycota</taxon>
        <taxon>Pezizomycotina</taxon>
        <taxon>Eurotiomycetes</taxon>
        <taxon>Eurotiomycetidae</taxon>
        <taxon>Onygenales</taxon>
        <taxon>Ajellomycetaceae</taxon>
        <taxon>Paracoccidioides</taxon>
    </lineage>
</organism>
<dbReference type="CDD" id="cd02440">
    <property type="entry name" value="AdoMet_MTases"/>
    <property type="match status" value="1"/>
</dbReference>
<evidence type="ECO:0008006" key="4">
    <source>
        <dbReference type="Google" id="ProtNLM"/>
    </source>
</evidence>